<dbReference type="InterPro" id="IPR047817">
    <property type="entry name" value="ABC2_TM_bact-type"/>
</dbReference>
<feature type="domain" description="ABC transmembrane type-2" evidence="6">
    <location>
        <begin position="24"/>
        <end position="247"/>
    </location>
</feature>
<feature type="transmembrane region" description="Helical" evidence="5">
    <location>
        <begin position="117"/>
        <end position="133"/>
    </location>
</feature>
<feature type="transmembrane region" description="Helical" evidence="5">
    <location>
        <begin position="165"/>
        <end position="185"/>
    </location>
</feature>
<keyword evidence="5" id="KW-1003">Cell membrane</keyword>
<dbReference type="KEGG" id="aft:BBF96_12850"/>
<organism evidence="7 8">
    <name type="scientific">Anoxybacter fermentans</name>
    <dbReference type="NCBI Taxonomy" id="1323375"/>
    <lineage>
        <taxon>Bacteria</taxon>
        <taxon>Bacillati</taxon>
        <taxon>Bacillota</taxon>
        <taxon>Clostridia</taxon>
        <taxon>Halanaerobiales</taxon>
        <taxon>Anoxybacter</taxon>
    </lineage>
</organism>
<dbReference type="EMBL" id="CP016379">
    <property type="protein sequence ID" value="AZR74208.1"/>
    <property type="molecule type" value="Genomic_DNA"/>
</dbReference>
<dbReference type="InterPro" id="IPR013525">
    <property type="entry name" value="ABC2_TM"/>
</dbReference>
<dbReference type="GO" id="GO:0005886">
    <property type="term" value="C:plasma membrane"/>
    <property type="evidence" value="ECO:0007669"/>
    <property type="project" value="UniProtKB-SubCell"/>
</dbReference>
<dbReference type="Proteomes" id="UP000267250">
    <property type="component" value="Chromosome"/>
</dbReference>
<feature type="transmembrane region" description="Helical" evidence="5">
    <location>
        <begin position="197"/>
        <end position="217"/>
    </location>
</feature>
<evidence type="ECO:0000256" key="1">
    <source>
        <dbReference type="ARBA" id="ARBA00004141"/>
    </source>
</evidence>
<sequence length="254" mass="29010">MKLVKFLKETWYITSIFLRTLRFYGLFTYVLSIFFPIAMLGFLKLLYGPFSVKKAYFIIAGNIVMSIVSICVTTLGQVITNMKRDNAIEFYAALPIINLSIIMGISLAYLIINFPSFIVVLFAGMIIFQVKIIPHIGLVLFIIATAWSLSGIGAIIGTYSKNIQAGTILSLVIGFSFYMLAPVYFSREAFPIYIRWITWFIPSTYSAEGVRATLFGYFTMREFFNLLVLILFGVVLNILVLRKFQFRKKGYLKR</sequence>
<dbReference type="Pfam" id="PF01061">
    <property type="entry name" value="ABC2_membrane"/>
    <property type="match status" value="1"/>
</dbReference>
<feature type="transmembrane region" description="Helical" evidence="5">
    <location>
        <begin position="55"/>
        <end position="78"/>
    </location>
</feature>
<dbReference type="OrthoDB" id="163141at2"/>
<dbReference type="RefSeq" id="WP_127017564.1">
    <property type="nucleotide sequence ID" value="NZ_CP016379.1"/>
</dbReference>
<evidence type="ECO:0000313" key="8">
    <source>
        <dbReference type="Proteomes" id="UP000267250"/>
    </source>
</evidence>
<feature type="transmembrane region" description="Helical" evidence="5">
    <location>
        <begin position="21"/>
        <end position="43"/>
    </location>
</feature>
<comment type="similarity">
    <text evidence="5">Belongs to the ABC-2 integral membrane protein family.</text>
</comment>
<dbReference type="PROSITE" id="PS51012">
    <property type="entry name" value="ABC_TM2"/>
    <property type="match status" value="1"/>
</dbReference>
<comment type="subcellular location">
    <subcellularLocation>
        <location evidence="5">Cell membrane</location>
        <topology evidence="5">Multi-pass membrane protein</topology>
    </subcellularLocation>
    <subcellularLocation>
        <location evidence="1">Membrane</location>
        <topology evidence="1">Multi-pass membrane protein</topology>
    </subcellularLocation>
</comment>
<evidence type="ECO:0000313" key="7">
    <source>
        <dbReference type="EMBL" id="AZR74208.1"/>
    </source>
</evidence>
<gene>
    <name evidence="7" type="ORF">BBF96_12850</name>
</gene>
<feature type="transmembrane region" description="Helical" evidence="5">
    <location>
        <begin position="138"/>
        <end position="159"/>
    </location>
</feature>
<feature type="transmembrane region" description="Helical" evidence="5">
    <location>
        <begin position="90"/>
        <end position="111"/>
    </location>
</feature>
<reference evidence="7 8" key="1">
    <citation type="submission" date="2016-07" db="EMBL/GenBank/DDBJ databases">
        <title>Genome and transcriptome analysis of iron-reducing fermentative bacteria Anoxybacter fermentans.</title>
        <authorList>
            <person name="Zeng X."/>
            <person name="Shao Z."/>
        </authorList>
    </citation>
    <scope>NUCLEOTIDE SEQUENCE [LARGE SCALE GENOMIC DNA]</scope>
    <source>
        <strain evidence="7 8">DY22613</strain>
    </source>
</reference>
<accession>A0A3S9T0W3</accession>
<dbReference type="PANTHER" id="PTHR43229:SF2">
    <property type="entry name" value="NODULATION PROTEIN J"/>
    <property type="match status" value="1"/>
</dbReference>
<dbReference type="InterPro" id="IPR051784">
    <property type="entry name" value="Nod_factor_ABC_transporter"/>
</dbReference>
<protein>
    <recommendedName>
        <fullName evidence="5">Transport permease protein</fullName>
    </recommendedName>
</protein>
<evidence type="ECO:0000256" key="4">
    <source>
        <dbReference type="ARBA" id="ARBA00023136"/>
    </source>
</evidence>
<keyword evidence="2 5" id="KW-0812">Transmembrane</keyword>
<keyword evidence="5" id="KW-0813">Transport</keyword>
<keyword evidence="4 5" id="KW-0472">Membrane</keyword>
<evidence type="ECO:0000256" key="3">
    <source>
        <dbReference type="ARBA" id="ARBA00022989"/>
    </source>
</evidence>
<proteinExistence type="inferred from homology"/>
<evidence type="ECO:0000256" key="2">
    <source>
        <dbReference type="ARBA" id="ARBA00022692"/>
    </source>
</evidence>
<keyword evidence="8" id="KW-1185">Reference proteome</keyword>
<dbReference type="PANTHER" id="PTHR43229">
    <property type="entry name" value="NODULATION PROTEIN J"/>
    <property type="match status" value="1"/>
</dbReference>
<evidence type="ECO:0000256" key="5">
    <source>
        <dbReference type="RuleBase" id="RU361157"/>
    </source>
</evidence>
<keyword evidence="3 5" id="KW-1133">Transmembrane helix</keyword>
<dbReference type="GO" id="GO:0140359">
    <property type="term" value="F:ABC-type transporter activity"/>
    <property type="evidence" value="ECO:0007669"/>
    <property type="project" value="InterPro"/>
</dbReference>
<evidence type="ECO:0000259" key="6">
    <source>
        <dbReference type="PROSITE" id="PS51012"/>
    </source>
</evidence>
<dbReference type="AlphaFoldDB" id="A0A3S9T0W3"/>
<feature type="transmembrane region" description="Helical" evidence="5">
    <location>
        <begin position="223"/>
        <end position="244"/>
    </location>
</feature>
<name>A0A3S9T0W3_9FIRM</name>